<dbReference type="OrthoDB" id="2013972at2759"/>
<evidence type="ECO:0000313" key="2">
    <source>
        <dbReference type="Proteomes" id="UP000190776"/>
    </source>
</evidence>
<dbReference type="AlphaFoldDB" id="A0A1S8B5C2"/>
<proteinExistence type="predicted"/>
<reference evidence="1 2" key="1">
    <citation type="submission" date="2017-01" db="EMBL/GenBank/DDBJ databases">
        <title>Draft genome sequence of Diplodia seriata F98.1, a fungal species involved in grapevine trunk diseases.</title>
        <authorList>
            <person name="Robert-Siegwald G."/>
            <person name="Vallet J."/>
            <person name="Abou-Mansour E."/>
            <person name="Xu J."/>
            <person name="Rey P."/>
            <person name="Bertsch C."/>
            <person name="Rego C."/>
            <person name="Larignon P."/>
            <person name="Fontaine F."/>
            <person name="Lebrun M.-H."/>
        </authorList>
    </citation>
    <scope>NUCLEOTIDE SEQUENCE [LARGE SCALE GENOMIC DNA]</scope>
    <source>
        <strain evidence="1 2">F98.1</strain>
    </source>
</reference>
<comment type="caution">
    <text evidence="1">The sequence shown here is derived from an EMBL/GenBank/DDBJ whole genome shotgun (WGS) entry which is preliminary data.</text>
</comment>
<dbReference type="Proteomes" id="UP000190776">
    <property type="component" value="Unassembled WGS sequence"/>
</dbReference>
<gene>
    <name evidence="1" type="ORF">BK809_0006671</name>
</gene>
<organism evidence="1 2">
    <name type="scientific">Diplodia seriata</name>
    <dbReference type="NCBI Taxonomy" id="420778"/>
    <lineage>
        <taxon>Eukaryota</taxon>
        <taxon>Fungi</taxon>
        <taxon>Dikarya</taxon>
        <taxon>Ascomycota</taxon>
        <taxon>Pezizomycotina</taxon>
        <taxon>Dothideomycetes</taxon>
        <taxon>Dothideomycetes incertae sedis</taxon>
        <taxon>Botryosphaeriales</taxon>
        <taxon>Botryosphaeriaceae</taxon>
        <taxon>Diplodia</taxon>
    </lineage>
</organism>
<sequence>MAEWSKLFIETADKFGKTMRVVDSMKGWIMDAGFEDVREVRFKLPVGPWSSDPKMKELGKWNLLYCYHGCGE</sequence>
<accession>A0A1S8B5C2</accession>
<dbReference type="STRING" id="420778.A0A1S8B5C2"/>
<protein>
    <submittedName>
        <fullName evidence="1">Uncharacterized protein</fullName>
    </submittedName>
</protein>
<dbReference type="EMBL" id="MSZU01000114">
    <property type="protein sequence ID" value="OMP82361.1"/>
    <property type="molecule type" value="Genomic_DNA"/>
</dbReference>
<evidence type="ECO:0000313" key="1">
    <source>
        <dbReference type="EMBL" id="OMP82361.1"/>
    </source>
</evidence>
<name>A0A1S8B5C2_9PEZI</name>